<feature type="active site" description="Nucleophile" evidence="4">
    <location>
        <position position="155"/>
    </location>
</feature>
<gene>
    <name evidence="9" type="ORF">FR932_03885</name>
</gene>
<dbReference type="InterPro" id="IPR020831">
    <property type="entry name" value="GlycerAld/Erythrose_P_DH"/>
</dbReference>
<sequence>MTIRVAVNGYGRIGRCVVRALYESNKLHRIKIVAINELAEPEAVCHLTKYDSSHGRFSFPVELQDGFLKIGDDLIALLTNPTLETLSWHEHDVDIVLDCTGRYNSKADAELHIEAGASKVIFSHPADHNVDATIVLGVNDHKLIGNEKIVSAASCTSNCVLPIINTLDEAFGINCGSITTIHAAMNDQPVTDSYNNDLRKTRAASQSIIPINTKLATGIERILPKFLNKFEAISVRVPTINVTAIDLTIAMNQNVTVEDINDSLRRISKTKLRGILDYTEEPLASIDFNHESYSCIIDGTQTRVSGGNLVKILAWCDNEWGFANRLLDIIELLE</sequence>
<dbReference type="InterPro" id="IPR020828">
    <property type="entry name" value="GlycerAld_3-P_DH_NAD(P)-bd"/>
</dbReference>
<dbReference type="Gene3D" id="3.40.50.720">
    <property type="entry name" value="NAD(P)-binding Rossmann-like Domain"/>
    <property type="match status" value="1"/>
</dbReference>
<dbReference type="GO" id="GO:0051287">
    <property type="term" value="F:NAD binding"/>
    <property type="evidence" value="ECO:0007669"/>
    <property type="project" value="InterPro"/>
</dbReference>
<feature type="binding site" evidence="5">
    <location>
        <position position="123"/>
    </location>
    <ligand>
        <name>NAD(+)</name>
        <dbReference type="ChEBI" id="CHEBI:57540"/>
    </ligand>
</feature>
<evidence type="ECO:0000259" key="8">
    <source>
        <dbReference type="SMART" id="SM00846"/>
    </source>
</evidence>
<evidence type="ECO:0000313" key="10">
    <source>
        <dbReference type="Proteomes" id="UP000327424"/>
    </source>
</evidence>
<feature type="binding site" evidence="5">
    <location>
        <position position="318"/>
    </location>
    <ligand>
        <name>NAD(+)</name>
        <dbReference type="ChEBI" id="CHEBI:57540"/>
    </ligand>
</feature>
<dbReference type="Proteomes" id="UP000327424">
    <property type="component" value="Chromosome"/>
</dbReference>
<dbReference type="InterPro" id="IPR036291">
    <property type="entry name" value="NAD(P)-bd_dom_sf"/>
</dbReference>
<keyword evidence="5" id="KW-0520">NAD</keyword>
<feature type="site" description="Activates thiol group during catalysis" evidence="6">
    <location>
        <position position="182"/>
    </location>
</feature>
<dbReference type="FunFam" id="3.40.50.720:FF:000001">
    <property type="entry name" value="Glyceraldehyde-3-phosphate dehydrogenase"/>
    <property type="match status" value="1"/>
</dbReference>
<reference evidence="9 10" key="1">
    <citation type="submission" date="2019-09" db="EMBL/GenBank/DDBJ databases">
        <title>Hybrid Assembly of the complete Genome of the Deep-Sea Bacterium Moritella marina from long Nanopore and Illumina reads.</title>
        <authorList>
            <person name="Magin S."/>
            <person name="Georgoulis A."/>
            <person name="Papadimitriou K."/>
            <person name="Iliakis G."/>
            <person name="Vorgias C.E."/>
        </authorList>
    </citation>
    <scope>NUCLEOTIDE SEQUENCE [LARGE SCALE GENOMIC DNA]</scope>
    <source>
        <strain evidence="9 10">MP-1</strain>
    </source>
</reference>
<dbReference type="SMART" id="SM00846">
    <property type="entry name" value="Gp_dh_N"/>
    <property type="match status" value="1"/>
</dbReference>
<dbReference type="Pfam" id="PF00044">
    <property type="entry name" value="Gp_dh_N"/>
    <property type="match status" value="1"/>
</dbReference>
<feature type="binding site" evidence="5">
    <location>
        <begin position="12"/>
        <end position="13"/>
    </location>
    <ligand>
        <name>NAD(+)</name>
        <dbReference type="ChEBI" id="CHEBI:57540"/>
    </ligand>
</feature>
<dbReference type="GO" id="GO:0016620">
    <property type="term" value="F:oxidoreductase activity, acting on the aldehyde or oxo group of donors, NAD or NADP as acceptor"/>
    <property type="evidence" value="ECO:0007669"/>
    <property type="project" value="InterPro"/>
</dbReference>
<evidence type="ECO:0000256" key="2">
    <source>
        <dbReference type="ARBA" id="ARBA00011881"/>
    </source>
</evidence>
<dbReference type="Pfam" id="PF02800">
    <property type="entry name" value="Gp_dh_C"/>
    <property type="match status" value="1"/>
</dbReference>
<dbReference type="PANTHER" id="PTHR43148">
    <property type="entry name" value="GLYCERALDEHYDE-3-PHOSPHATE DEHYDROGENASE 2"/>
    <property type="match status" value="1"/>
</dbReference>
<dbReference type="EMBL" id="CP044399">
    <property type="protein sequence ID" value="QFI37029.1"/>
    <property type="molecule type" value="Genomic_DNA"/>
</dbReference>
<evidence type="ECO:0000256" key="7">
    <source>
        <dbReference type="RuleBase" id="RU000397"/>
    </source>
</evidence>
<dbReference type="PRINTS" id="PR00078">
    <property type="entry name" value="G3PDHDRGNASE"/>
</dbReference>
<organism evidence="9 10">
    <name type="scientific">Moritella marina ATCC 15381</name>
    <dbReference type="NCBI Taxonomy" id="1202962"/>
    <lineage>
        <taxon>Bacteria</taxon>
        <taxon>Pseudomonadati</taxon>
        <taxon>Pseudomonadota</taxon>
        <taxon>Gammaproteobacteria</taxon>
        <taxon>Alteromonadales</taxon>
        <taxon>Moritellaceae</taxon>
        <taxon>Moritella</taxon>
    </lineage>
</organism>
<dbReference type="AlphaFoldDB" id="A0A5J6WGB1"/>
<evidence type="ECO:0000256" key="4">
    <source>
        <dbReference type="PIRSR" id="PIRSR000149-1"/>
    </source>
</evidence>
<dbReference type="FunFam" id="3.30.360.10:FF:000002">
    <property type="entry name" value="Glyceraldehyde-3-phosphate dehydrogenase"/>
    <property type="match status" value="1"/>
</dbReference>
<evidence type="ECO:0000313" key="9">
    <source>
        <dbReference type="EMBL" id="QFI37029.1"/>
    </source>
</evidence>
<dbReference type="Gene3D" id="3.30.360.10">
    <property type="entry name" value="Dihydrodipicolinate Reductase, domain 2"/>
    <property type="match status" value="1"/>
</dbReference>
<dbReference type="InterPro" id="IPR020829">
    <property type="entry name" value="GlycerAld_3-P_DH_cat"/>
</dbReference>
<dbReference type="RefSeq" id="WP_019439366.1">
    <property type="nucleotide sequence ID" value="NZ_ALOE01000001.1"/>
</dbReference>
<dbReference type="SUPFAM" id="SSF51735">
    <property type="entry name" value="NAD(P)-binding Rossmann-fold domains"/>
    <property type="match status" value="1"/>
</dbReference>
<dbReference type="KEGG" id="mmaa:FR932_03885"/>
<comment type="subunit">
    <text evidence="2">Homotetramer.</text>
</comment>
<evidence type="ECO:0000256" key="5">
    <source>
        <dbReference type="PIRSR" id="PIRSR000149-3"/>
    </source>
</evidence>
<proteinExistence type="inferred from homology"/>
<dbReference type="OrthoDB" id="9803304at2"/>
<feature type="domain" description="Glyceraldehyde 3-phosphate dehydrogenase NAD(P) binding" evidence="8">
    <location>
        <begin position="3"/>
        <end position="155"/>
    </location>
</feature>
<name>A0A5J6WGB1_MORMI</name>
<comment type="similarity">
    <text evidence="1 7">Belongs to the glyceraldehyde-3-phosphate dehydrogenase family.</text>
</comment>
<keyword evidence="3" id="KW-0560">Oxidoreductase</keyword>
<accession>A0A5J6WGB1</accession>
<dbReference type="SUPFAM" id="SSF55347">
    <property type="entry name" value="Glyceraldehyde-3-phosphate dehydrogenase-like, C-terminal domain"/>
    <property type="match status" value="1"/>
</dbReference>
<dbReference type="PIRSF" id="PIRSF000149">
    <property type="entry name" value="GAP_DH"/>
    <property type="match status" value="1"/>
</dbReference>
<evidence type="ECO:0000256" key="6">
    <source>
        <dbReference type="PIRSR" id="PIRSR000149-4"/>
    </source>
</evidence>
<evidence type="ECO:0000256" key="3">
    <source>
        <dbReference type="ARBA" id="ARBA00023002"/>
    </source>
</evidence>
<evidence type="ECO:0000256" key="1">
    <source>
        <dbReference type="ARBA" id="ARBA00007406"/>
    </source>
</evidence>
<protein>
    <submittedName>
        <fullName evidence="9">Erythrose-4-phosphate dehydrogenase</fullName>
    </submittedName>
</protein>
<keyword evidence="5" id="KW-0547">Nucleotide-binding</keyword>
<keyword evidence="10" id="KW-1185">Reference proteome</keyword>